<name>A0A9Q1EBE4_SYNKA</name>
<evidence type="ECO:0000313" key="2">
    <source>
        <dbReference type="EMBL" id="KAJ8335662.1"/>
    </source>
</evidence>
<accession>A0A9Q1EBE4</accession>
<dbReference type="Proteomes" id="UP001152622">
    <property type="component" value="Chromosome 20"/>
</dbReference>
<gene>
    <name evidence="2" type="ORF">SKAU_G00390040</name>
</gene>
<evidence type="ECO:0000313" key="3">
    <source>
        <dbReference type="Proteomes" id="UP001152622"/>
    </source>
</evidence>
<sequence>MRVNASPANTAQRRAGTEALRDCSRHVSTFSLPSRAALSCSSTTNLCPISVELALGKILRDTCRGERDYFDLRRRFFAGLLFHVPAVISRSSRKRGLRNVPCANTASTPTQEPFWCRGRGSWAWRSASRLLTASPQEAPPPLLLWGREGPTTVPELRGRAGPGARGLSGPRRRSFRGTSAEAVKQREDLSSIREHVPQRAKQEGRNTPVHFRPLETDLGCPGPSRIRPANRPAATSRQP</sequence>
<evidence type="ECO:0000256" key="1">
    <source>
        <dbReference type="SAM" id="MobiDB-lite"/>
    </source>
</evidence>
<feature type="compositionally biased region" description="Basic and acidic residues" evidence="1">
    <location>
        <begin position="183"/>
        <end position="204"/>
    </location>
</feature>
<dbReference type="AlphaFoldDB" id="A0A9Q1EBE4"/>
<organism evidence="2 3">
    <name type="scientific">Synaphobranchus kaupii</name>
    <name type="common">Kaup's arrowtooth eel</name>
    <dbReference type="NCBI Taxonomy" id="118154"/>
    <lineage>
        <taxon>Eukaryota</taxon>
        <taxon>Metazoa</taxon>
        <taxon>Chordata</taxon>
        <taxon>Craniata</taxon>
        <taxon>Vertebrata</taxon>
        <taxon>Euteleostomi</taxon>
        <taxon>Actinopterygii</taxon>
        <taxon>Neopterygii</taxon>
        <taxon>Teleostei</taxon>
        <taxon>Anguilliformes</taxon>
        <taxon>Synaphobranchidae</taxon>
        <taxon>Synaphobranchus</taxon>
    </lineage>
</organism>
<keyword evidence="3" id="KW-1185">Reference proteome</keyword>
<feature type="region of interest" description="Disordered" evidence="1">
    <location>
        <begin position="141"/>
        <end position="239"/>
    </location>
</feature>
<proteinExistence type="predicted"/>
<reference evidence="2" key="1">
    <citation type="journal article" date="2023" name="Science">
        <title>Genome structures resolve the early diversification of teleost fishes.</title>
        <authorList>
            <person name="Parey E."/>
            <person name="Louis A."/>
            <person name="Montfort J."/>
            <person name="Bouchez O."/>
            <person name="Roques C."/>
            <person name="Iampietro C."/>
            <person name="Lluch J."/>
            <person name="Castinel A."/>
            <person name="Donnadieu C."/>
            <person name="Desvignes T."/>
            <person name="Floi Bucao C."/>
            <person name="Jouanno E."/>
            <person name="Wen M."/>
            <person name="Mejri S."/>
            <person name="Dirks R."/>
            <person name="Jansen H."/>
            <person name="Henkel C."/>
            <person name="Chen W.J."/>
            <person name="Zahm M."/>
            <person name="Cabau C."/>
            <person name="Klopp C."/>
            <person name="Thompson A.W."/>
            <person name="Robinson-Rechavi M."/>
            <person name="Braasch I."/>
            <person name="Lecointre G."/>
            <person name="Bobe J."/>
            <person name="Postlethwait J.H."/>
            <person name="Berthelot C."/>
            <person name="Roest Crollius H."/>
            <person name="Guiguen Y."/>
        </authorList>
    </citation>
    <scope>NUCLEOTIDE SEQUENCE</scope>
    <source>
        <strain evidence="2">WJC10195</strain>
    </source>
</reference>
<protein>
    <submittedName>
        <fullName evidence="2">Uncharacterized protein</fullName>
    </submittedName>
</protein>
<dbReference type="EMBL" id="JAINUF010000020">
    <property type="protein sequence ID" value="KAJ8335662.1"/>
    <property type="molecule type" value="Genomic_DNA"/>
</dbReference>
<comment type="caution">
    <text evidence="2">The sequence shown here is derived from an EMBL/GenBank/DDBJ whole genome shotgun (WGS) entry which is preliminary data.</text>
</comment>